<feature type="domain" description="Fe2OG dioxygenase" evidence="14">
    <location>
        <begin position="147"/>
        <end position="271"/>
    </location>
</feature>
<dbReference type="PANTHER" id="PTHR12117">
    <property type="entry name" value="HISTONE ACETYLTRANSFERASE COMPLEX"/>
    <property type="match status" value="1"/>
</dbReference>
<feature type="region of interest" description="Disordered" evidence="13">
    <location>
        <begin position="1"/>
        <end position="25"/>
    </location>
</feature>
<feature type="region of interest" description="Disordered" evidence="13">
    <location>
        <begin position="473"/>
        <end position="556"/>
    </location>
</feature>
<comment type="catalytic activity">
    <reaction evidence="11">
        <text>[ribosomal protein uS12]-(3S)-3-hydroxy-L-proline + 2-oxoglutarate + O2 = [ribosomal protein uS12]-(3S)-3,4-dihydroxy-L-proline + succinate + CO2</text>
        <dbReference type="Rhea" id="RHEA:54160"/>
        <dbReference type="Rhea" id="RHEA-COMP:13817"/>
        <dbReference type="Rhea" id="RHEA-COMP:13818"/>
        <dbReference type="ChEBI" id="CHEBI:15379"/>
        <dbReference type="ChEBI" id="CHEBI:16526"/>
        <dbReference type="ChEBI" id="CHEBI:16810"/>
        <dbReference type="ChEBI" id="CHEBI:30031"/>
        <dbReference type="ChEBI" id="CHEBI:85428"/>
        <dbReference type="ChEBI" id="CHEBI:138052"/>
    </reaction>
</comment>
<dbReference type="EMBL" id="MU254397">
    <property type="protein sequence ID" value="KAG9240592.1"/>
    <property type="molecule type" value="Genomic_DNA"/>
</dbReference>
<dbReference type="GO" id="GO:0005737">
    <property type="term" value="C:cytoplasm"/>
    <property type="evidence" value="ECO:0007669"/>
    <property type="project" value="TreeGrafter"/>
</dbReference>
<proteinExistence type="inferred from homology"/>
<organism evidence="15 16">
    <name type="scientific">Calycina marina</name>
    <dbReference type="NCBI Taxonomy" id="1763456"/>
    <lineage>
        <taxon>Eukaryota</taxon>
        <taxon>Fungi</taxon>
        <taxon>Dikarya</taxon>
        <taxon>Ascomycota</taxon>
        <taxon>Pezizomycotina</taxon>
        <taxon>Leotiomycetes</taxon>
        <taxon>Helotiales</taxon>
        <taxon>Pezizellaceae</taxon>
        <taxon>Calycina</taxon>
    </lineage>
</organism>
<dbReference type="Pfam" id="PF10637">
    <property type="entry name" value="Ofd1_CTDD"/>
    <property type="match status" value="1"/>
</dbReference>
<keyword evidence="6" id="KW-0223">Dioxygenase</keyword>
<keyword evidence="4" id="KW-0479">Metal-binding</keyword>
<feature type="region of interest" description="Disordered" evidence="13">
    <location>
        <begin position="617"/>
        <end position="662"/>
    </location>
</feature>
<sequence length="662" mass="74744">MVKRKAEAQASRHNGKGILRKRSKTALSNEDAQKCFRDGLFKKSVLQKYTTNYTKSEPYQHSVINELINDELLRSVRNEIWENVHFTPKETDIYKIHQSGDLANLDGLDDAALEKLPSLLKLRDALYSEPFRNYVATVTASGDLSGRKTDMAINVYTPGCHLLCHDDVIGSRRVSYILYLTDPDIPWKAEWGGALRLFPTSTIEEDGETTKIPSPDVSKIIPPAWNQLSFFAVQPGESFHDVEEVYHAATKEQLEKDGRRVRMAISGWYHIPQIGEQGYVKGAEEKWGHNSSLMQLQGNPDRYDLPQSQLNVVEAQVEANEEKGLDESDLDFLLQYMSPTYLTPDTLEEVSERFLELSSVSLDGLLSAKFSEKVKAYIESQEKLPIPEQNADVRAPWHMSKPPHKHRFLFQQPLTPKGETPAGVDPITELLNVFFPSKQFRKWLEIATECEVENFDMLARRFRKGHDYALATSHEGQSRLELSLGLTPTNGWGGDEEGETEETEELEEEESKSRIKKKANGHSNKKEKREPEVIKKEKEETDDAGGQEVYMAGDDDETGDAAVYKATADEDDGVLFSMFAAWNKMSIVLRDSGVLKFVKYVSKNANGDRWDISAAFGVKETDDDDDDDDDEADGDEESTVPLEDSEEEVFNGFPDSDKSNSD</sequence>
<evidence type="ECO:0000313" key="16">
    <source>
        <dbReference type="Proteomes" id="UP000887226"/>
    </source>
</evidence>
<dbReference type="InterPro" id="IPR043044">
    <property type="entry name" value="TPA1/Ofd1_C"/>
</dbReference>
<keyword evidence="7" id="KW-0560">Oxidoreductase</keyword>
<evidence type="ECO:0000256" key="3">
    <source>
        <dbReference type="ARBA" id="ARBA00007443"/>
    </source>
</evidence>
<feature type="compositionally biased region" description="Acidic residues" evidence="13">
    <location>
        <begin position="494"/>
        <end position="510"/>
    </location>
</feature>
<comment type="subcellular location">
    <subcellularLocation>
        <location evidence="2">Nucleus</location>
    </subcellularLocation>
</comment>
<comment type="similarity">
    <text evidence="3">Belongs to the TPA1 family.</text>
</comment>
<evidence type="ECO:0000256" key="7">
    <source>
        <dbReference type="ARBA" id="ARBA00023002"/>
    </source>
</evidence>
<feature type="compositionally biased region" description="Basic and acidic residues" evidence="13">
    <location>
        <begin position="527"/>
        <end position="539"/>
    </location>
</feature>
<reference evidence="15" key="1">
    <citation type="journal article" date="2021" name="IMA Fungus">
        <title>Genomic characterization of three marine fungi, including Emericellopsis atlantica sp. nov. with signatures of a generalist lifestyle and marine biomass degradation.</title>
        <authorList>
            <person name="Hagestad O.C."/>
            <person name="Hou L."/>
            <person name="Andersen J.H."/>
            <person name="Hansen E.H."/>
            <person name="Altermark B."/>
            <person name="Li C."/>
            <person name="Kuhnert E."/>
            <person name="Cox R.J."/>
            <person name="Crous P.W."/>
            <person name="Spatafora J.W."/>
            <person name="Lail K."/>
            <person name="Amirebrahimi M."/>
            <person name="Lipzen A."/>
            <person name="Pangilinan J."/>
            <person name="Andreopoulos W."/>
            <person name="Hayes R.D."/>
            <person name="Ng V."/>
            <person name="Grigoriev I.V."/>
            <person name="Jackson S.A."/>
            <person name="Sutton T.D.S."/>
            <person name="Dobson A.D.W."/>
            <person name="Rama T."/>
        </authorList>
    </citation>
    <scope>NUCLEOTIDE SEQUENCE</scope>
    <source>
        <strain evidence="15">TRa3180A</strain>
    </source>
</reference>
<evidence type="ECO:0000313" key="15">
    <source>
        <dbReference type="EMBL" id="KAG9240592.1"/>
    </source>
</evidence>
<evidence type="ECO:0000256" key="6">
    <source>
        <dbReference type="ARBA" id="ARBA00022964"/>
    </source>
</evidence>
<dbReference type="GO" id="GO:0010604">
    <property type="term" value="P:positive regulation of macromolecule metabolic process"/>
    <property type="evidence" value="ECO:0007669"/>
    <property type="project" value="UniProtKB-ARBA"/>
</dbReference>
<evidence type="ECO:0000256" key="12">
    <source>
        <dbReference type="ARBA" id="ARBA00081607"/>
    </source>
</evidence>
<comment type="caution">
    <text evidence="15">The sequence shown here is derived from an EMBL/GenBank/DDBJ whole genome shotgun (WGS) entry which is preliminary data.</text>
</comment>
<evidence type="ECO:0000256" key="11">
    <source>
        <dbReference type="ARBA" id="ARBA00051966"/>
    </source>
</evidence>
<dbReference type="InterPro" id="IPR019601">
    <property type="entry name" value="Oxoglutarate/Fe-dep_Oase_C"/>
</dbReference>
<keyword evidence="16" id="KW-1185">Reference proteome</keyword>
<dbReference type="GO" id="GO:0005634">
    <property type="term" value="C:nucleus"/>
    <property type="evidence" value="ECO:0007669"/>
    <property type="project" value="UniProtKB-SubCell"/>
</dbReference>
<dbReference type="InterPro" id="IPR006620">
    <property type="entry name" value="Pro_4_hyd_alph"/>
</dbReference>
<comment type="catalytic activity">
    <reaction evidence="10">
        <text>[ribosomal protein uS12]-L-proline + 2-oxoglutarate + O2 = [ribosomal protein uS12]-(3S)-3-hydroxy-L-proline + succinate + CO2</text>
        <dbReference type="Rhea" id="RHEA:54156"/>
        <dbReference type="Rhea" id="RHEA-COMP:13816"/>
        <dbReference type="Rhea" id="RHEA-COMP:13818"/>
        <dbReference type="ChEBI" id="CHEBI:15379"/>
        <dbReference type="ChEBI" id="CHEBI:16526"/>
        <dbReference type="ChEBI" id="CHEBI:16810"/>
        <dbReference type="ChEBI" id="CHEBI:30031"/>
        <dbReference type="ChEBI" id="CHEBI:50342"/>
        <dbReference type="ChEBI" id="CHEBI:85428"/>
    </reaction>
</comment>
<dbReference type="AlphaFoldDB" id="A0A9P7YVS4"/>
<gene>
    <name evidence="15" type="ORF">BJ878DRAFT_280282</name>
</gene>
<dbReference type="Gene3D" id="3.60.130.20">
    <property type="entry name" value="Oxoglutarate/iron-dependent oxygenase, C-terminal degradation domain"/>
    <property type="match status" value="2"/>
</dbReference>
<dbReference type="FunFam" id="2.60.120.620:FF:000014">
    <property type="entry name" value="Prolyl 3,4-dihydroxylase TPA1"/>
    <property type="match status" value="1"/>
</dbReference>
<dbReference type="Gene3D" id="2.60.120.620">
    <property type="entry name" value="q2cbj1_9rhob like domain"/>
    <property type="match status" value="1"/>
</dbReference>
<protein>
    <recommendedName>
        <fullName evidence="12">uS12 prolyl 3,4-dihydroxylase</fullName>
    </recommendedName>
</protein>
<feature type="compositionally biased region" description="Basic residues" evidence="13">
    <location>
        <begin position="514"/>
        <end position="526"/>
    </location>
</feature>
<evidence type="ECO:0000256" key="1">
    <source>
        <dbReference type="ARBA" id="ARBA00001961"/>
    </source>
</evidence>
<keyword evidence="9" id="KW-0539">Nucleus</keyword>
<keyword evidence="8" id="KW-0408">Iron</keyword>
<keyword evidence="5" id="KW-0847">Vitamin C</keyword>
<evidence type="ECO:0000256" key="5">
    <source>
        <dbReference type="ARBA" id="ARBA00022896"/>
    </source>
</evidence>
<dbReference type="GO" id="GO:0031418">
    <property type="term" value="F:L-ascorbic acid binding"/>
    <property type="evidence" value="ECO:0007669"/>
    <property type="project" value="UniProtKB-KW"/>
</dbReference>
<evidence type="ECO:0000256" key="10">
    <source>
        <dbReference type="ARBA" id="ARBA00047444"/>
    </source>
</evidence>
<dbReference type="PROSITE" id="PS51471">
    <property type="entry name" value="FE2OG_OXY"/>
    <property type="match status" value="1"/>
</dbReference>
<evidence type="ECO:0000256" key="13">
    <source>
        <dbReference type="SAM" id="MobiDB-lite"/>
    </source>
</evidence>
<dbReference type="InterPro" id="IPR005123">
    <property type="entry name" value="Oxoglu/Fe-dep_dioxygenase_dom"/>
</dbReference>
<evidence type="ECO:0000259" key="14">
    <source>
        <dbReference type="PROSITE" id="PS51471"/>
    </source>
</evidence>
<dbReference type="GO" id="GO:0009896">
    <property type="term" value="P:positive regulation of catabolic process"/>
    <property type="evidence" value="ECO:0007669"/>
    <property type="project" value="UniProtKB-ARBA"/>
</dbReference>
<dbReference type="InterPro" id="IPR039558">
    <property type="entry name" value="TPA1/OFD1_N"/>
</dbReference>
<dbReference type="GO" id="GO:0005506">
    <property type="term" value="F:iron ion binding"/>
    <property type="evidence" value="ECO:0007669"/>
    <property type="project" value="InterPro"/>
</dbReference>
<comment type="cofactor">
    <cofactor evidence="1">
        <name>L-ascorbate</name>
        <dbReference type="ChEBI" id="CHEBI:38290"/>
    </cofactor>
</comment>
<dbReference type="GO" id="GO:0031543">
    <property type="term" value="F:peptidyl-proline dioxygenase activity"/>
    <property type="evidence" value="ECO:0007669"/>
    <property type="project" value="UniProtKB-ARBA"/>
</dbReference>
<dbReference type="Pfam" id="PF13661">
    <property type="entry name" value="2OG-FeII_Oxy_4"/>
    <property type="match status" value="1"/>
</dbReference>
<dbReference type="InterPro" id="IPR051842">
    <property type="entry name" value="uS12_prolyl_hydroxylase"/>
</dbReference>
<dbReference type="OrthoDB" id="430522at2759"/>
<dbReference type="Proteomes" id="UP000887226">
    <property type="component" value="Unassembled WGS sequence"/>
</dbReference>
<evidence type="ECO:0000256" key="4">
    <source>
        <dbReference type="ARBA" id="ARBA00022723"/>
    </source>
</evidence>
<accession>A0A9P7YVS4</accession>
<evidence type="ECO:0000256" key="2">
    <source>
        <dbReference type="ARBA" id="ARBA00004123"/>
    </source>
</evidence>
<evidence type="ECO:0000256" key="9">
    <source>
        <dbReference type="ARBA" id="ARBA00023242"/>
    </source>
</evidence>
<dbReference type="PANTHER" id="PTHR12117:SF0">
    <property type="entry name" value="PROLYL 3-HYDROXYLASE OGFOD1"/>
    <property type="match status" value="1"/>
</dbReference>
<evidence type="ECO:0000256" key="8">
    <source>
        <dbReference type="ARBA" id="ARBA00023004"/>
    </source>
</evidence>
<dbReference type="SMART" id="SM00702">
    <property type="entry name" value="P4Hc"/>
    <property type="match status" value="1"/>
</dbReference>
<name>A0A9P7YVS4_9HELO</name>
<feature type="compositionally biased region" description="Acidic residues" evidence="13">
    <location>
        <begin position="621"/>
        <end position="649"/>
    </location>
</feature>
<feature type="compositionally biased region" description="Basic residues" evidence="13">
    <location>
        <begin position="13"/>
        <end position="24"/>
    </location>
</feature>
<dbReference type="GO" id="GO:0006449">
    <property type="term" value="P:regulation of translational termination"/>
    <property type="evidence" value="ECO:0007669"/>
    <property type="project" value="TreeGrafter"/>
</dbReference>